<dbReference type="Gene3D" id="3.90.550.10">
    <property type="entry name" value="Spore Coat Polysaccharide Biosynthesis Protein SpsA, Chain A"/>
    <property type="match status" value="1"/>
</dbReference>
<name>A0A1F4T4X3_UNCSA</name>
<evidence type="ECO:0000313" key="2">
    <source>
        <dbReference type="EMBL" id="OGC27861.1"/>
    </source>
</evidence>
<dbReference type="EMBL" id="MEUG01000001">
    <property type="protein sequence ID" value="OGC27861.1"/>
    <property type="molecule type" value="Genomic_DNA"/>
</dbReference>
<evidence type="ECO:0000313" key="3">
    <source>
        <dbReference type="Proteomes" id="UP000178602"/>
    </source>
</evidence>
<dbReference type="PANTHER" id="PTHR43685:SF2">
    <property type="entry name" value="GLYCOSYLTRANSFERASE 2-LIKE DOMAIN-CONTAINING PROTEIN"/>
    <property type="match status" value="1"/>
</dbReference>
<comment type="caution">
    <text evidence="2">The sequence shown here is derived from an EMBL/GenBank/DDBJ whole genome shotgun (WGS) entry which is preliminary data.</text>
</comment>
<accession>A0A1F4T4X3</accession>
<dbReference type="Pfam" id="PF00535">
    <property type="entry name" value="Glycos_transf_2"/>
    <property type="match status" value="1"/>
</dbReference>
<feature type="domain" description="Glycosyltransferase 2-like" evidence="1">
    <location>
        <begin position="4"/>
        <end position="157"/>
    </location>
</feature>
<dbReference type="InterPro" id="IPR001173">
    <property type="entry name" value="Glyco_trans_2-like"/>
</dbReference>
<gene>
    <name evidence="2" type="ORF">A3K49_02500</name>
</gene>
<sequence>MKVSVIITSYNYGQYLKGALDSALAQDYPDFEILVVYRPSGDSTEQVLAGYRDKIKIIKQTGQGLANASNIGIKKAGGEYVIRLDADDIFYPGILAKEAAVLDKEPVDFVYPDYNYLIEETGETVRKTLPAFDRDELLGRGDFLSGGTMFRRSLFDRVGLYDENLPTLESYELILRLMKNKIVGRHLAGPLFEYRVHGASMSDNTKLIEATGCQIAAKYGLEYKTGPSHPRKIK</sequence>
<dbReference type="PANTHER" id="PTHR43685">
    <property type="entry name" value="GLYCOSYLTRANSFERASE"/>
    <property type="match status" value="1"/>
</dbReference>
<dbReference type="InterPro" id="IPR050834">
    <property type="entry name" value="Glycosyltransf_2"/>
</dbReference>
<protein>
    <recommendedName>
        <fullName evidence="1">Glycosyltransferase 2-like domain-containing protein</fullName>
    </recommendedName>
</protein>
<proteinExistence type="predicted"/>
<reference evidence="2 3" key="1">
    <citation type="journal article" date="2016" name="Nat. Commun.">
        <title>Thousands of microbial genomes shed light on interconnected biogeochemical processes in an aquifer system.</title>
        <authorList>
            <person name="Anantharaman K."/>
            <person name="Brown C.T."/>
            <person name="Hug L.A."/>
            <person name="Sharon I."/>
            <person name="Castelle C.J."/>
            <person name="Probst A.J."/>
            <person name="Thomas B.C."/>
            <person name="Singh A."/>
            <person name="Wilkins M.J."/>
            <person name="Karaoz U."/>
            <person name="Brodie E.L."/>
            <person name="Williams K.H."/>
            <person name="Hubbard S.S."/>
            <person name="Banfield J.F."/>
        </authorList>
    </citation>
    <scope>NUCLEOTIDE SEQUENCE [LARGE SCALE GENOMIC DNA]</scope>
</reference>
<evidence type="ECO:0000259" key="1">
    <source>
        <dbReference type="Pfam" id="PF00535"/>
    </source>
</evidence>
<dbReference type="AlphaFoldDB" id="A0A1F4T4X3"/>
<dbReference type="SUPFAM" id="SSF53448">
    <property type="entry name" value="Nucleotide-diphospho-sugar transferases"/>
    <property type="match status" value="1"/>
</dbReference>
<organism evidence="2 3">
    <name type="scientific">candidate division WOR-1 bacterium RIFOXYC12_FULL_54_18</name>
    <dbReference type="NCBI Taxonomy" id="1802584"/>
    <lineage>
        <taxon>Bacteria</taxon>
        <taxon>Bacillati</taxon>
        <taxon>Saganbacteria</taxon>
    </lineage>
</organism>
<dbReference type="InterPro" id="IPR029044">
    <property type="entry name" value="Nucleotide-diphossugar_trans"/>
</dbReference>
<dbReference type="Proteomes" id="UP000178602">
    <property type="component" value="Unassembled WGS sequence"/>
</dbReference>